<evidence type="ECO:0000259" key="6">
    <source>
        <dbReference type="SMART" id="SM00704"/>
    </source>
</evidence>
<evidence type="ECO:0000256" key="5">
    <source>
        <dbReference type="SAM" id="MobiDB-lite"/>
    </source>
</evidence>
<organism evidence="7 8">
    <name type="scientific">Nocardia speluncae</name>
    <dbReference type="NCBI Taxonomy" id="419477"/>
    <lineage>
        <taxon>Bacteria</taxon>
        <taxon>Bacillati</taxon>
        <taxon>Actinomycetota</taxon>
        <taxon>Actinomycetes</taxon>
        <taxon>Mycobacteriales</taxon>
        <taxon>Nocardiaceae</taxon>
        <taxon>Nocardia</taxon>
    </lineage>
</organism>
<sequence length="90" mass="9754">MTNDPTPPSPTPEQPPPTTIKTVDNGPLQVKGPIRIVDHDGTSYDLGRRRTAFLCRCGRSDTKPFCDGAHAKANFVATERAPAPEPDEKV</sequence>
<evidence type="ECO:0000256" key="1">
    <source>
        <dbReference type="ARBA" id="ARBA00022714"/>
    </source>
</evidence>
<accession>A0A846XM90</accession>
<dbReference type="EMBL" id="JAAXOO010000005">
    <property type="protein sequence ID" value="NKY35720.1"/>
    <property type="molecule type" value="Genomic_DNA"/>
</dbReference>
<keyword evidence="8" id="KW-1185">Reference proteome</keyword>
<dbReference type="Gene3D" id="3.40.5.90">
    <property type="entry name" value="CDGSH iron-sulfur domain, mitoNEET-type"/>
    <property type="match status" value="1"/>
</dbReference>
<dbReference type="AlphaFoldDB" id="A0A846XM90"/>
<keyword evidence="4" id="KW-0411">Iron-sulfur</keyword>
<dbReference type="GO" id="GO:0046872">
    <property type="term" value="F:metal ion binding"/>
    <property type="evidence" value="ECO:0007669"/>
    <property type="project" value="UniProtKB-KW"/>
</dbReference>
<evidence type="ECO:0000256" key="2">
    <source>
        <dbReference type="ARBA" id="ARBA00022723"/>
    </source>
</evidence>
<feature type="region of interest" description="Disordered" evidence="5">
    <location>
        <begin position="1"/>
        <end position="33"/>
    </location>
</feature>
<proteinExistence type="predicted"/>
<evidence type="ECO:0000313" key="7">
    <source>
        <dbReference type="EMBL" id="NKY35720.1"/>
    </source>
</evidence>
<evidence type="ECO:0000256" key="3">
    <source>
        <dbReference type="ARBA" id="ARBA00023004"/>
    </source>
</evidence>
<keyword evidence="1" id="KW-0001">2Fe-2S</keyword>
<dbReference type="Pfam" id="PF09360">
    <property type="entry name" value="zf-CDGSH"/>
    <property type="match status" value="1"/>
</dbReference>
<keyword evidence="2" id="KW-0479">Metal-binding</keyword>
<dbReference type="SMART" id="SM00704">
    <property type="entry name" value="ZnF_CDGSH"/>
    <property type="match status" value="1"/>
</dbReference>
<name>A0A846XM90_9NOCA</name>
<dbReference type="Proteomes" id="UP000565715">
    <property type="component" value="Unassembled WGS sequence"/>
</dbReference>
<feature type="compositionally biased region" description="Pro residues" evidence="5">
    <location>
        <begin position="1"/>
        <end position="18"/>
    </location>
</feature>
<reference evidence="7 8" key="1">
    <citation type="submission" date="2020-04" db="EMBL/GenBank/DDBJ databases">
        <title>MicrobeNet Type strains.</title>
        <authorList>
            <person name="Nicholson A.C."/>
        </authorList>
    </citation>
    <scope>NUCLEOTIDE SEQUENCE [LARGE SCALE GENOMIC DNA]</scope>
    <source>
        <strain evidence="7 8">DSM 45078</strain>
    </source>
</reference>
<feature type="domain" description="Iron-binding zinc finger CDGSH type" evidence="6">
    <location>
        <begin position="31"/>
        <end position="76"/>
    </location>
</feature>
<dbReference type="InterPro" id="IPR018967">
    <property type="entry name" value="FeS-contain_CDGSH-typ"/>
</dbReference>
<gene>
    <name evidence="7" type="ORF">HGA13_21975</name>
</gene>
<comment type="caution">
    <text evidence="7">The sequence shown here is derived from an EMBL/GenBank/DDBJ whole genome shotgun (WGS) entry which is preliminary data.</text>
</comment>
<dbReference type="GO" id="GO:0051537">
    <property type="term" value="F:2 iron, 2 sulfur cluster binding"/>
    <property type="evidence" value="ECO:0007669"/>
    <property type="project" value="UniProtKB-KW"/>
</dbReference>
<dbReference type="InterPro" id="IPR042216">
    <property type="entry name" value="MitoNEET_CISD"/>
</dbReference>
<dbReference type="RefSeq" id="WP_068048110.1">
    <property type="nucleotide sequence ID" value="NZ_JAAXOO010000005.1"/>
</dbReference>
<protein>
    <submittedName>
        <fullName evidence="7">CDGSH iron-sulfur domain-containing protein</fullName>
    </submittedName>
</protein>
<evidence type="ECO:0000256" key="4">
    <source>
        <dbReference type="ARBA" id="ARBA00023014"/>
    </source>
</evidence>
<keyword evidence="3" id="KW-0408">Iron</keyword>
<evidence type="ECO:0000313" key="8">
    <source>
        <dbReference type="Proteomes" id="UP000565715"/>
    </source>
</evidence>
<dbReference type="GO" id="GO:0005737">
    <property type="term" value="C:cytoplasm"/>
    <property type="evidence" value="ECO:0007669"/>
    <property type="project" value="UniProtKB-ARBA"/>
</dbReference>